<dbReference type="InterPro" id="IPR036734">
    <property type="entry name" value="Neur_chan_lig-bd_sf"/>
</dbReference>
<dbReference type="CDD" id="cd19051">
    <property type="entry name" value="LGIC_TM_cation"/>
    <property type="match status" value="1"/>
</dbReference>
<feature type="domain" description="Neurotransmitter-gated ion-channel transmembrane" evidence="8">
    <location>
        <begin position="436"/>
        <end position="532"/>
    </location>
</feature>
<keyword evidence="5" id="KW-0732">Signal</keyword>
<keyword evidence="9" id="KW-1185">Reference proteome</keyword>
<dbReference type="InterPro" id="IPR006029">
    <property type="entry name" value="Neurotrans-gated_channel_TM"/>
</dbReference>
<feature type="transmembrane region" description="Helical" evidence="5">
    <location>
        <begin position="460"/>
        <end position="478"/>
    </location>
</feature>
<dbReference type="PANTHER" id="PTHR18945">
    <property type="entry name" value="NEUROTRANSMITTER GATED ION CHANNEL"/>
    <property type="match status" value="1"/>
</dbReference>
<dbReference type="Pfam" id="PF02932">
    <property type="entry name" value="Neur_chan_memb"/>
    <property type="match status" value="1"/>
</dbReference>
<keyword evidence="5" id="KW-0406">Ion transport</keyword>
<dbReference type="PROSITE" id="PS00236">
    <property type="entry name" value="NEUROTR_ION_CHANNEL"/>
    <property type="match status" value="1"/>
</dbReference>
<dbReference type="InterPro" id="IPR018000">
    <property type="entry name" value="Neurotransmitter_ion_chnl_CS"/>
</dbReference>
<dbReference type="Gene3D" id="2.70.170.10">
    <property type="entry name" value="Neurotransmitter-gated ion-channel ligand-binding domain"/>
    <property type="match status" value="1"/>
</dbReference>
<protein>
    <submittedName>
        <fullName evidence="10">Acetylcholine receptor subunit beta-type unc-29</fullName>
    </submittedName>
</protein>
<dbReference type="SUPFAM" id="SSF90112">
    <property type="entry name" value="Neurotransmitter-gated ion-channel transmembrane pore"/>
    <property type="match status" value="1"/>
</dbReference>
<dbReference type="InterPro" id="IPR006202">
    <property type="entry name" value="Neur_chan_lig-bd"/>
</dbReference>
<evidence type="ECO:0000256" key="3">
    <source>
        <dbReference type="ARBA" id="ARBA00022989"/>
    </source>
</evidence>
<dbReference type="CDD" id="cd18989">
    <property type="entry name" value="LGIC_ECD_cation"/>
    <property type="match status" value="1"/>
</dbReference>
<sequence>MSSMGVVREFTTFLAVWLVVTSAPASTATNTTSTPPSTVLDNLTPSAEAVSTTEGEVVTPFFVSDTTKGSNDSVIIENTSIDTTKTNDDIIENTSTDTTKTNNDIIEDIIEDISTDTTKTNNDIIENTSTDTTKTNNDIIENTLTDTTKTNNDIIENTSTDTTKTNDDIIENTSTDTTKTNTDIIENTSTNTTPPTSTTSHDLYDEPTDTTPSSTVPDADYDLLYEAQRVYKQLHGIIHNSDSFKYRIPPFRTSIEMYFEPVQVVSVNDGEQSVHLKVFIDLYWTDMSLAWDPLDYQGLDMLEISSDKIWTPRIIIPHAIEKEEIQVPKFLHLSHDGGVRALVPGFVKFLCYLDLEFFPFDEHKCQLAFLESSRNTLLPLTTTSATTLKAEFSTSADWVLLGYNCTQNTLPREDTTFVSCDMRMRRRSTFYVVNLVLPMALTSTMTLAVFLVPVESGEKLSFLVSIFVSTSVFLNFIVDLVPRSMEKTPRINAALIALLCKIILVTGATIYVLHRYNKQQQQQQQLHLVHKHQHKQLL</sequence>
<accession>A0ABM1VQG7</accession>
<dbReference type="InterPro" id="IPR038050">
    <property type="entry name" value="Neuro_actylchol_rec"/>
</dbReference>
<feature type="domain" description="Neurotransmitter-gated ion-channel ligand-binding" evidence="7">
    <location>
        <begin position="253"/>
        <end position="427"/>
    </location>
</feature>
<gene>
    <name evidence="10" type="primary">LOC101861566</name>
</gene>
<dbReference type="PRINTS" id="PR00252">
    <property type="entry name" value="NRIONCHANNEL"/>
</dbReference>
<dbReference type="InterPro" id="IPR006201">
    <property type="entry name" value="Neur_channel"/>
</dbReference>
<dbReference type="Gene3D" id="1.20.58.390">
    <property type="entry name" value="Neurotransmitter-gated ion-channel transmembrane domain"/>
    <property type="match status" value="1"/>
</dbReference>
<organism evidence="9 10">
    <name type="scientific">Aplysia californica</name>
    <name type="common">California sea hare</name>
    <dbReference type="NCBI Taxonomy" id="6500"/>
    <lineage>
        <taxon>Eukaryota</taxon>
        <taxon>Metazoa</taxon>
        <taxon>Spiralia</taxon>
        <taxon>Lophotrochozoa</taxon>
        <taxon>Mollusca</taxon>
        <taxon>Gastropoda</taxon>
        <taxon>Heterobranchia</taxon>
        <taxon>Euthyneura</taxon>
        <taxon>Tectipleura</taxon>
        <taxon>Aplysiida</taxon>
        <taxon>Aplysioidea</taxon>
        <taxon>Aplysiidae</taxon>
        <taxon>Aplysia</taxon>
    </lineage>
</organism>
<feature type="region of interest" description="Disordered" evidence="6">
    <location>
        <begin position="174"/>
        <end position="217"/>
    </location>
</feature>
<dbReference type="SUPFAM" id="SSF63712">
    <property type="entry name" value="Nicotinic receptor ligand binding domain-like"/>
    <property type="match status" value="1"/>
</dbReference>
<evidence type="ECO:0000256" key="1">
    <source>
        <dbReference type="ARBA" id="ARBA00004141"/>
    </source>
</evidence>
<keyword evidence="10" id="KW-0675">Receptor</keyword>
<comment type="similarity">
    <text evidence="5">Belongs to the ligand-gated ion channel (TC 1.A.9) family.</text>
</comment>
<evidence type="ECO:0000259" key="8">
    <source>
        <dbReference type="Pfam" id="PF02932"/>
    </source>
</evidence>
<evidence type="ECO:0000256" key="6">
    <source>
        <dbReference type="SAM" id="MobiDB-lite"/>
    </source>
</evidence>
<dbReference type="Pfam" id="PF02931">
    <property type="entry name" value="Neur_chan_LBD"/>
    <property type="match status" value="1"/>
</dbReference>
<keyword evidence="5" id="KW-0407">Ion channel</keyword>
<feature type="transmembrane region" description="Helical" evidence="5">
    <location>
        <begin position="490"/>
        <end position="513"/>
    </location>
</feature>
<evidence type="ECO:0000259" key="7">
    <source>
        <dbReference type="Pfam" id="PF02931"/>
    </source>
</evidence>
<evidence type="ECO:0000256" key="2">
    <source>
        <dbReference type="ARBA" id="ARBA00022692"/>
    </source>
</evidence>
<comment type="subcellular location">
    <subcellularLocation>
        <location evidence="1">Membrane</location>
        <topology evidence="1">Multi-pass membrane protein</topology>
    </subcellularLocation>
</comment>
<dbReference type="RefSeq" id="XP_035824659.1">
    <property type="nucleotide sequence ID" value="XM_035968766.1"/>
</dbReference>
<evidence type="ECO:0000256" key="4">
    <source>
        <dbReference type="ARBA" id="ARBA00023136"/>
    </source>
</evidence>
<reference evidence="10" key="1">
    <citation type="submission" date="2025-08" db="UniProtKB">
        <authorList>
            <consortium name="RefSeq"/>
        </authorList>
    </citation>
    <scope>IDENTIFICATION</scope>
</reference>
<dbReference type="Proteomes" id="UP000694888">
    <property type="component" value="Unplaced"/>
</dbReference>
<feature type="signal peptide" evidence="5">
    <location>
        <begin position="1"/>
        <end position="28"/>
    </location>
</feature>
<feature type="chain" id="PRO_5044988555" evidence="5">
    <location>
        <begin position="29"/>
        <end position="538"/>
    </location>
</feature>
<keyword evidence="2 5" id="KW-0812">Transmembrane</keyword>
<keyword evidence="5" id="KW-0813">Transport</keyword>
<keyword evidence="3 5" id="KW-1133">Transmembrane helix</keyword>
<name>A0ABM1VQG7_APLCA</name>
<dbReference type="GeneID" id="101861566"/>
<comment type="caution">
    <text evidence="5">Lacks conserved residue(s) required for the propagation of feature annotation.</text>
</comment>
<feature type="transmembrane region" description="Helical" evidence="5">
    <location>
        <begin position="430"/>
        <end position="453"/>
    </location>
</feature>
<feature type="compositionally biased region" description="Low complexity" evidence="6">
    <location>
        <begin position="174"/>
        <end position="200"/>
    </location>
</feature>
<keyword evidence="4 5" id="KW-0472">Membrane</keyword>
<evidence type="ECO:0000313" key="9">
    <source>
        <dbReference type="Proteomes" id="UP000694888"/>
    </source>
</evidence>
<proteinExistence type="inferred from homology"/>
<dbReference type="InterPro" id="IPR036719">
    <property type="entry name" value="Neuro-gated_channel_TM_sf"/>
</dbReference>
<evidence type="ECO:0000256" key="5">
    <source>
        <dbReference type="RuleBase" id="RU000687"/>
    </source>
</evidence>
<evidence type="ECO:0000313" key="10">
    <source>
        <dbReference type="RefSeq" id="XP_035824659.1"/>
    </source>
</evidence>